<organism evidence="2 3">
    <name type="scientific">Micromonospora gifhornensis</name>
    <dbReference type="NCBI Taxonomy" id="84594"/>
    <lineage>
        <taxon>Bacteria</taxon>
        <taxon>Bacillati</taxon>
        <taxon>Actinomycetota</taxon>
        <taxon>Actinomycetes</taxon>
        <taxon>Micromonosporales</taxon>
        <taxon>Micromonosporaceae</taxon>
        <taxon>Micromonospora</taxon>
    </lineage>
</organism>
<evidence type="ECO:0000313" key="2">
    <source>
        <dbReference type="EMBL" id="GIJ17248.1"/>
    </source>
</evidence>
<evidence type="ECO:0000259" key="1">
    <source>
        <dbReference type="Pfam" id="PF04149"/>
    </source>
</evidence>
<dbReference type="RefSeq" id="WP_204291960.1">
    <property type="nucleotide sequence ID" value="NZ_BAAAGZ010000018.1"/>
</dbReference>
<keyword evidence="3" id="KW-1185">Reference proteome</keyword>
<reference evidence="2 3" key="1">
    <citation type="submission" date="2021-01" db="EMBL/GenBank/DDBJ databases">
        <title>Whole genome shotgun sequence of Verrucosispora gifhornensis NBRC 16317.</title>
        <authorList>
            <person name="Komaki H."/>
            <person name="Tamura T."/>
        </authorList>
    </citation>
    <scope>NUCLEOTIDE SEQUENCE [LARGE SCALE GENOMIC DNA]</scope>
    <source>
        <strain evidence="2 3">NBRC 16317</strain>
    </source>
</reference>
<evidence type="ECO:0000313" key="3">
    <source>
        <dbReference type="Proteomes" id="UP000647860"/>
    </source>
</evidence>
<gene>
    <name evidence="2" type="ORF">Vgi01_39320</name>
</gene>
<accession>A0ABQ4IH58</accession>
<dbReference type="Proteomes" id="UP000647860">
    <property type="component" value="Unassembled WGS sequence"/>
</dbReference>
<sequence>MKALDNQWRTSSRSGGNGACVEARYADHATQVRDSKDQQGPVLTFSCGEWTGFIGGIKAGAFAAESAFGKPHRPGR</sequence>
<protein>
    <recommendedName>
        <fullName evidence="1">DUF397 domain-containing protein</fullName>
    </recommendedName>
</protein>
<comment type="caution">
    <text evidence="2">The sequence shown here is derived from an EMBL/GenBank/DDBJ whole genome shotgun (WGS) entry which is preliminary data.</text>
</comment>
<dbReference type="Pfam" id="PF04149">
    <property type="entry name" value="DUF397"/>
    <property type="match status" value="1"/>
</dbReference>
<proteinExistence type="predicted"/>
<feature type="domain" description="DUF397" evidence="1">
    <location>
        <begin position="7"/>
        <end position="58"/>
    </location>
</feature>
<name>A0ABQ4IH58_9ACTN</name>
<dbReference type="InterPro" id="IPR007278">
    <property type="entry name" value="DUF397"/>
</dbReference>
<dbReference type="EMBL" id="BOPA01000027">
    <property type="protein sequence ID" value="GIJ17248.1"/>
    <property type="molecule type" value="Genomic_DNA"/>
</dbReference>